<dbReference type="AlphaFoldDB" id="A0A1J1ACA8"/>
<accession>A0A1J1ACA8</accession>
<dbReference type="Proteomes" id="UP000186165">
    <property type="component" value="Chromosome"/>
</dbReference>
<dbReference type="Pfam" id="PF19109">
    <property type="entry name" value="DUF5796"/>
    <property type="match status" value="1"/>
</dbReference>
<dbReference type="KEGG" id="hhsr:HSR6_0760"/>
<dbReference type="InterPro" id="IPR043814">
    <property type="entry name" value="DUF5796"/>
</dbReference>
<dbReference type="OrthoDB" id="156190at2157"/>
<organism evidence="1 2">
    <name type="scientific">Halodesulfurarchaeum formicicum</name>
    <dbReference type="NCBI Taxonomy" id="1873524"/>
    <lineage>
        <taxon>Archaea</taxon>
        <taxon>Methanobacteriati</taxon>
        <taxon>Methanobacteriota</taxon>
        <taxon>Stenosarchaea group</taxon>
        <taxon>Halobacteria</taxon>
        <taxon>Halobacteriales</taxon>
        <taxon>Halobacteriaceae</taxon>
        <taxon>Halodesulfurarchaeum</taxon>
    </lineage>
</organism>
<name>A0A1J1ACA8_9EURY</name>
<reference evidence="2" key="1">
    <citation type="submission" date="2016-08" db="EMBL/GenBank/DDBJ databases">
        <title>Discovery of first anaerobic lithoheterotrophic haloarchae widely represented in hypersaline habitats.</title>
        <authorList>
            <person name="Sorokin D.Y."/>
            <person name="Kublanov I.V."/>
            <person name="Roman P."/>
            <person name="Sinninghe Damste J.S."/>
            <person name="Golyshin P.N."/>
            <person name="Rojo D."/>
            <person name="Ciordia S."/>
            <person name="Mena Md.C."/>
            <person name="Ferrer M."/>
            <person name="Smedile F."/>
            <person name="Messina E."/>
            <person name="La Cono V."/>
            <person name="Yakimov M.M."/>
        </authorList>
    </citation>
    <scope>NUCLEOTIDE SEQUENCE [LARGE SCALE GENOMIC DNA]</scope>
    <source>
        <strain evidence="2">HSR6</strain>
    </source>
</reference>
<dbReference type="RefSeq" id="WP_070364660.1">
    <property type="nucleotide sequence ID" value="NZ_CP016070.1"/>
</dbReference>
<dbReference type="EMBL" id="CP016804">
    <property type="protein sequence ID" value="APE95217.1"/>
    <property type="molecule type" value="Genomic_DNA"/>
</dbReference>
<keyword evidence="2" id="KW-1185">Reference proteome</keyword>
<dbReference type="GeneID" id="30417281"/>
<evidence type="ECO:0000313" key="1">
    <source>
        <dbReference type="EMBL" id="APE95217.1"/>
    </source>
</evidence>
<protein>
    <submittedName>
        <fullName evidence="1">Uncharacterized protein</fullName>
    </submittedName>
</protein>
<sequence length="141" mass="15494">MSQRSEVAPEPLGVELDEGGIYVSYQDNRRVFYNGIPELVTGTLRCRPGKDVQVLVTDESETEGVMTYVNELKTADDILESSGVGRVYLDPGESTELFEGVVASVDGLAVEITADMDAVDGRVFVFEEDELGEQMYELSED</sequence>
<proteinExistence type="predicted"/>
<evidence type="ECO:0000313" key="2">
    <source>
        <dbReference type="Proteomes" id="UP000186165"/>
    </source>
</evidence>
<gene>
    <name evidence="1" type="ORF">HSR6_0760</name>
</gene>